<dbReference type="PANTHER" id="PTHR11614">
    <property type="entry name" value="PHOSPHOLIPASE-RELATED"/>
    <property type="match status" value="1"/>
</dbReference>
<feature type="domain" description="Serine aminopeptidase S33" evidence="1">
    <location>
        <begin position="8"/>
        <end position="242"/>
    </location>
</feature>
<dbReference type="InterPro" id="IPR029058">
    <property type="entry name" value="AB_hydrolase_fold"/>
</dbReference>
<dbReference type="SUPFAM" id="SSF53474">
    <property type="entry name" value="alpha/beta-Hydrolases"/>
    <property type="match status" value="1"/>
</dbReference>
<dbReference type="GO" id="GO:0004622">
    <property type="term" value="F:phosphatidylcholine lysophospholipase activity"/>
    <property type="evidence" value="ECO:0007669"/>
    <property type="project" value="UniProtKB-EC"/>
</dbReference>
<dbReference type="Pfam" id="PF12146">
    <property type="entry name" value="Hydrolase_4"/>
    <property type="match status" value="1"/>
</dbReference>
<evidence type="ECO:0000259" key="1">
    <source>
        <dbReference type="Pfam" id="PF12146"/>
    </source>
</evidence>
<evidence type="ECO:0000313" key="3">
    <source>
        <dbReference type="Proteomes" id="UP001236723"/>
    </source>
</evidence>
<dbReference type="InterPro" id="IPR051044">
    <property type="entry name" value="MAG_DAG_Lipase"/>
</dbReference>
<organism evidence="2 3">
    <name type="scientific">Alkalibacillus filiformis</name>
    <dbReference type="NCBI Taxonomy" id="200990"/>
    <lineage>
        <taxon>Bacteria</taxon>
        <taxon>Bacillati</taxon>
        <taxon>Bacillota</taxon>
        <taxon>Bacilli</taxon>
        <taxon>Bacillales</taxon>
        <taxon>Bacillaceae</taxon>
        <taxon>Alkalibacillus</taxon>
    </lineage>
</organism>
<proteinExistence type="predicted"/>
<comment type="caution">
    <text evidence="2">The sequence shown here is derived from an EMBL/GenBank/DDBJ whole genome shotgun (WGS) entry which is preliminary data.</text>
</comment>
<keyword evidence="2" id="KW-0378">Hydrolase</keyword>
<gene>
    <name evidence="2" type="ORF">J2R98_002799</name>
</gene>
<reference evidence="2 3" key="1">
    <citation type="submission" date="2023-07" db="EMBL/GenBank/DDBJ databases">
        <title>Genomic Encyclopedia of Type Strains, Phase IV (KMG-IV): sequencing the most valuable type-strain genomes for metagenomic binning, comparative biology and taxonomic classification.</title>
        <authorList>
            <person name="Goeker M."/>
        </authorList>
    </citation>
    <scope>NUCLEOTIDE SEQUENCE [LARGE SCALE GENOMIC DNA]</scope>
    <source>
        <strain evidence="2 3">DSM 15448</strain>
    </source>
</reference>
<dbReference type="EMBL" id="JAUSUP010000017">
    <property type="protein sequence ID" value="MDQ0352948.1"/>
    <property type="molecule type" value="Genomic_DNA"/>
</dbReference>
<keyword evidence="3" id="KW-1185">Reference proteome</keyword>
<dbReference type="Proteomes" id="UP001236723">
    <property type="component" value="Unassembled WGS sequence"/>
</dbReference>
<evidence type="ECO:0000313" key="2">
    <source>
        <dbReference type="EMBL" id="MDQ0352948.1"/>
    </source>
</evidence>
<dbReference type="InterPro" id="IPR000073">
    <property type="entry name" value="AB_hydrolase_1"/>
</dbReference>
<dbReference type="EC" id="3.1.1.5" evidence="2"/>
<sequence length="265" mass="30649">MLVRESENPKAVIVLIHGAFEHSGRYEWLVNQLNHNGFHIVYGDLPGQGTNKGRRGFIKSFDDYIVTAEKWINHALTFELPVFLLGHSMGGLTAIRALQEKQYPIQGVLLSSPALGIHNVPEKPLYFVSKVLNYILPTILFKTNIHSEMATRNDAFYARDLADPLYLRKVSVRWYHEFEKAINEAFEKINDYPEVPTLILQAGEDLLVPIDQVESWYEKLSIQDKEIKIWENLYHEVFNEPERDEVLTMALHFLNTQLVEEKQEG</sequence>
<name>A0ABU0DXB9_9BACI</name>
<dbReference type="InterPro" id="IPR022742">
    <property type="entry name" value="Hydrolase_4"/>
</dbReference>
<accession>A0ABU0DXB9</accession>
<dbReference type="RefSeq" id="WP_307069958.1">
    <property type="nucleotide sequence ID" value="NZ_JAUSUP010000017.1"/>
</dbReference>
<dbReference type="Gene3D" id="3.40.50.1820">
    <property type="entry name" value="alpha/beta hydrolase"/>
    <property type="match status" value="1"/>
</dbReference>
<protein>
    <submittedName>
        <fullName evidence="2">Lysophospholipase</fullName>
        <ecNumber evidence="2">3.1.1.5</ecNumber>
    </submittedName>
</protein>
<dbReference type="PRINTS" id="PR00111">
    <property type="entry name" value="ABHYDROLASE"/>
</dbReference>